<dbReference type="SUPFAM" id="SSF90250">
    <property type="entry name" value="Troponin coil-coiled subunits"/>
    <property type="match status" value="1"/>
</dbReference>
<feature type="compositionally biased region" description="Basic and acidic residues" evidence="2">
    <location>
        <begin position="60"/>
        <end position="97"/>
    </location>
</feature>
<evidence type="ECO:0000313" key="3">
    <source>
        <dbReference type="EMBL" id="AAW88552.1"/>
    </source>
</evidence>
<feature type="compositionally biased region" description="Basic and acidic residues" evidence="2">
    <location>
        <begin position="104"/>
        <end position="151"/>
    </location>
</feature>
<dbReference type="GO" id="GO:0005861">
    <property type="term" value="C:troponin complex"/>
    <property type="evidence" value="ECO:0007669"/>
    <property type="project" value="InterPro"/>
</dbReference>
<feature type="region of interest" description="Disordered" evidence="2">
    <location>
        <begin position="60"/>
        <end position="151"/>
    </location>
</feature>
<dbReference type="GO" id="GO:0005523">
    <property type="term" value="F:tropomyosin binding"/>
    <property type="evidence" value="ECO:0007669"/>
    <property type="project" value="TreeGrafter"/>
</dbReference>
<proteinExistence type="evidence at transcript level"/>
<feature type="region of interest" description="Disordered" evidence="2">
    <location>
        <begin position="331"/>
        <end position="363"/>
    </location>
</feature>
<dbReference type="InterPro" id="IPR038077">
    <property type="entry name" value="Troponin_sf"/>
</dbReference>
<evidence type="ECO:0000256" key="1">
    <source>
        <dbReference type="ARBA" id="ARBA00008330"/>
    </source>
</evidence>
<dbReference type="Gene3D" id="1.20.5.350">
    <property type="match status" value="1"/>
</dbReference>
<accession>Q08EW2</accession>
<dbReference type="AlphaFoldDB" id="Q08EW2"/>
<dbReference type="GO" id="GO:0045214">
    <property type="term" value="P:sarcomere organization"/>
    <property type="evidence" value="ECO:0007669"/>
    <property type="project" value="TreeGrafter"/>
</dbReference>
<dbReference type="EMBL" id="AY752885">
    <property type="protein sequence ID" value="AAW88552.1"/>
    <property type="molecule type" value="mRNA"/>
</dbReference>
<evidence type="ECO:0000256" key="2">
    <source>
        <dbReference type="SAM" id="MobiDB-lite"/>
    </source>
</evidence>
<reference evidence="3" key="1">
    <citation type="submission" date="2004-09" db="EMBL/GenBank/DDBJ databases">
        <title>Cloning of Taenia solium oncosphere vaccine candidates Tso22 and Tso31.</title>
        <authorList>
            <person name="Mayta H."/>
            <person name="Hancock K."/>
            <person name="Gilman R.H."/>
            <person name="Tsang V.C.W."/>
            <person name="Levine M.Z."/>
        </authorList>
    </citation>
    <scope>NUCLEOTIDE SEQUENCE</scope>
</reference>
<dbReference type="GO" id="GO:0006937">
    <property type="term" value="P:regulation of muscle contraction"/>
    <property type="evidence" value="ECO:0007669"/>
    <property type="project" value="InterPro"/>
</dbReference>
<dbReference type="PANTHER" id="PTHR11521:SF1">
    <property type="entry name" value="TROPONIN T, SKELETAL MUSCLE"/>
    <property type="match status" value="1"/>
</dbReference>
<dbReference type="InterPro" id="IPR027707">
    <property type="entry name" value="TNNT"/>
</dbReference>
<dbReference type="GO" id="GO:0006936">
    <property type="term" value="P:muscle contraction"/>
    <property type="evidence" value="ECO:0007669"/>
    <property type="project" value="TreeGrafter"/>
</dbReference>
<dbReference type="Pfam" id="PF00992">
    <property type="entry name" value="Troponin"/>
    <property type="match status" value="1"/>
</dbReference>
<feature type="compositionally biased region" description="Low complexity" evidence="2">
    <location>
        <begin position="352"/>
        <end position="363"/>
    </location>
</feature>
<dbReference type="PANTHER" id="PTHR11521">
    <property type="entry name" value="TROPONIN T"/>
    <property type="match status" value="1"/>
</dbReference>
<organism evidence="3">
    <name type="scientific">Taenia solium</name>
    <name type="common">Pork tapeworm</name>
    <dbReference type="NCBI Taxonomy" id="6204"/>
    <lineage>
        <taxon>Eukaryota</taxon>
        <taxon>Metazoa</taxon>
        <taxon>Spiralia</taxon>
        <taxon>Lophotrochozoa</taxon>
        <taxon>Platyhelminthes</taxon>
        <taxon>Cestoda</taxon>
        <taxon>Eucestoda</taxon>
        <taxon>Cyclophyllidea</taxon>
        <taxon>Taeniidae</taxon>
        <taxon>Taenia</taxon>
    </lineage>
</organism>
<protein>
    <submittedName>
        <fullName evidence="3">Oncosphere protein Tso22b</fullName>
    </submittedName>
</protein>
<sequence length="363" mass="42774">MEEPLTRTTTITVTTTITMMTECAKTTWVTTRCWTLTRALSPSVAACDESISEVRLKMEEDARKRKERAEEEWREYEEIRRAEREKEEEEIRQLRERRERRKKERAEEEARMAEARAIEEQKRRAEEEERTRKKREEEQRKREERERKRAEFAEKSKLTTRRNFVINKKAGSVEQVEEVKHEEVQKSKEQLEAERKAILEQRIQPLQIDGLKGEQLRAKAKELNDIILRLEGDKYDLEQRFSRQSYDMQELAERARQMNKGDKRGTKVQNTPDPLAAKISGLPPKISMYSEYERVKDHRSFSERQGVFSGPLFVERYERIEPKVHVVMTEDGFQVGDAPQHPPPPPEPGVPAEPTEPVAVTAE</sequence>
<feature type="compositionally biased region" description="Pro residues" evidence="2">
    <location>
        <begin position="340"/>
        <end position="351"/>
    </location>
</feature>
<comment type="similarity">
    <text evidence="1">Belongs to the troponin T family.</text>
</comment>
<dbReference type="SMR" id="Q08EW2"/>
<name>Q08EW2_TAESO</name>
<dbReference type="InterPro" id="IPR001978">
    <property type="entry name" value="Troponin"/>
</dbReference>